<dbReference type="PROSITE" id="PS00813">
    <property type="entry name" value="IF4E"/>
    <property type="match status" value="1"/>
</dbReference>
<dbReference type="GO" id="GO:0003743">
    <property type="term" value="F:translation initiation factor activity"/>
    <property type="evidence" value="ECO:0007669"/>
    <property type="project" value="UniProtKB-KW"/>
</dbReference>
<dbReference type="GO" id="GO:0006417">
    <property type="term" value="P:regulation of translation"/>
    <property type="evidence" value="ECO:0007669"/>
    <property type="project" value="UniProtKB-KW"/>
</dbReference>
<dbReference type="Proteomes" id="UP001151699">
    <property type="component" value="Unassembled WGS sequence"/>
</dbReference>
<organism evidence="9 10">
    <name type="scientific">Pseudolycoriella hygida</name>
    <dbReference type="NCBI Taxonomy" id="35572"/>
    <lineage>
        <taxon>Eukaryota</taxon>
        <taxon>Metazoa</taxon>
        <taxon>Ecdysozoa</taxon>
        <taxon>Arthropoda</taxon>
        <taxon>Hexapoda</taxon>
        <taxon>Insecta</taxon>
        <taxon>Pterygota</taxon>
        <taxon>Neoptera</taxon>
        <taxon>Endopterygota</taxon>
        <taxon>Diptera</taxon>
        <taxon>Nematocera</taxon>
        <taxon>Sciaroidea</taxon>
        <taxon>Sciaridae</taxon>
        <taxon>Pseudolycoriella</taxon>
    </lineage>
</organism>
<dbReference type="EMBL" id="WJQU01000967">
    <property type="protein sequence ID" value="KAJ6634136.1"/>
    <property type="molecule type" value="Genomic_DNA"/>
</dbReference>
<keyword evidence="3" id="KW-0810">Translation regulation</keyword>
<dbReference type="AlphaFoldDB" id="A0A9Q0MMB8"/>
<protein>
    <recommendedName>
        <fullName evidence="6">eIF-4F 25 kDa subunit</fullName>
    </recommendedName>
</protein>
<dbReference type="Gene3D" id="3.30.760.10">
    <property type="entry name" value="RNA Cap, Translation Initiation Factor Eif4e"/>
    <property type="match status" value="1"/>
</dbReference>
<dbReference type="InterPro" id="IPR023398">
    <property type="entry name" value="TIF_eIF4e-like"/>
</dbReference>
<proteinExistence type="inferred from homology"/>
<evidence type="ECO:0000313" key="9">
    <source>
        <dbReference type="EMBL" id="KAJ6634461.1"/>
    </source>
</evidence>
<dbReference type="PANTHER" id="PTHR11960:SF8">
    <property type="entry name" value="EUKARYOTIC TRANSLATION INITIATION FACTOR 4E1-RELATED"/>
    <property type="match status" value="1"/>
</dbReference>
<evidence type="ECO:0000256" key="5">
    <source>
        <dbReference type="ARBA" id="ARBA00022917"/>
    </source>
</evidence>
<evidence type="ECO:0000256" key="7">
    <source>
        <dbReference type="RuleBase" id="RU004374"/>
    </source>
</evidence>
<reference evidence="9" key="1">
    <citation type="submission" date="2022-07" db="EMBL/GenBank/DDBJ databases">
        <authorList>
            <person name="Trinca V."/>
            <person name="Uliana J.V.C."/>
            <person name="Torres T.T."/>
            <person name="Ward R.J."/>
            <person name="Monesi N."/>
        </authorList>
    </citation>
    <scope>NUCLEOTIDE SEQUENCE</scope>
    <source>
        <strain evidence="9">HSMRA1968</strain>
        <tissue evidence="9">Whole embryos</tissue>
    </source>
</reference>
<keyword evidence="10" id="KW-1185">Reference proteome</keyword>
<dbReference type="GO" id="GO:0000340">
    <property type="term" value="F:RNA 7-methylguanosine cap binding"/>
    <property type="evidence" value="ECO:0007669"/>
    <property type="project" value="TreeGrafter"/>
</dbReference>
<accession>A0A9Q0MMB8</accession>
<evidence type="ECO:0000313" key="10">
    <source>
        <dbReference type="Proteomes" id="UP001151699"/>
    </source>
</evidence>
<dbReference type="GO" id="GO:0016281">
    <property type="term" value="C:eukaryotic translation initiation factor 4F complex"/>
    <property type="evidence" value="ECO:0007669"/>
    <property type="project" value="TreeGrafter"/>
</dbReference>
<keyword evidence="4 7" id="KW-0694">RNA-binding</keyword>
<dbReference type="PANTHER" id="PTHR11960">
    <property type="entry name" value="EUKARYOTIC TRANSLATION INITIATION FACTOR 4E RELATED"/>
    <property type="match status" value="1"/>
</dbReference>
<gene>
    <name evidence="9" type="primary">eIF4E1_0</name>
    <name evidence="8" type="synonym">eIF4E1_4</name>
    <name evidence="8" type="ORF">Bhyg_17570</name>
    <name evidence="9" type="ORF">Bhyg_17884</name>
</gene>
<dbReference type="OrthoDB" id="590761at2759"/>
<dbReference type="SUPFAM" id="SSF55418">
    <property type="entry name" value="eIF4e-like"/>
    <property type="match status" value="1"/>
</dbReference>
<comment type="caution">
    <text evidence="9">The sequence shown here is derived from an EMBL/GenBank/DDBJ whole genome shotgun (WGS) entry which is preliminary data.</text>
</comment>
<name>A0A9Q0MMB8_9DIPT</name>
<dbReference type="Pfam" id="PF01652">
    <property type="entry name" value="IF4E"/>
    <property type="match status" value="1"/>
</dbReference>
<evidence type="ECO:0000256" key="4">
    <source>
        <dbReference type="ARBA" id="ARBA00022884"/>
    </source>
</evidence>
<sequence length="195" mass="23137">MPKNNKQQKTYSKAVAKIVKHPLNDRWTMWYLKQDQKKSWEEMLDVVHSFEMVEDFWSIYNHIRQPSELNQGNDYSLFKYNVRPMWEDAANKNGGRWVLCVDKLYRRTKLDELWLDTLLCIMGESFEFHEDINGAVVNVRHGGDRIAIWTADSTNKRSVLAIGSKLREYLRLGPEFKLYYELHSASKDTEPLYII</sequence>
<evidence type="ECO:0000256" key="3">
    <source>
        <dbReference type="ARBA" id="ARBA00022845"/>
    </source>
</evidence>
<comment type="similarity">
    <text evidence="1 7">Belongs to the eukaryotic initiation factor 4E family.</text>
</comment>
<evidence type="ECO:0000256" key="6">
    <source>
        <dbReference type="ARBA" id="ARBA00032656"/>
    </source>
</evidence>
<evidence type="ECO:0000256" key="1">
    <source>
        <dbReference type="ARBA" id="ARBA00009860"/>
    </source>
</evidence>
<keyword evidence="5 7" id="KW-0648">Protein biosynthesis</keyword>
<keyword evidence="2 7" id="KW-0396">Initiation factor</keyword>
<evidence type="ECO:0000313" key="8">
    <source>
        <dbReference type="EMBL" id="KAJ6634136.1"/>
    </source>
</evidence>
<dbReference type="InterPro" id="IPR019770">
    <property type="entry name" value="TIF_eIF_4E_CS"/>
</dbReference>
<dbReference type="InterPro" id="IPR001040">
    <property type="entry name" value="TIF_eIF_4E"/>
</dbReference>
<evidence type="ECO:0000256" key="2">
    <source>
        <dbReference type="ARBA" id="ARBA00022540"/>
    </source>
</evidence>
<dbReference type="EMBL" id="WJQU01000164">
    <property type="protein sequence ID" value="KAJ6634461.1"/>
    <property type="molecule type" value="Genomic_DNA"/>
</dbReference>